<proteinExistence type="predicted"/>
<organism evidence="1">
    <name type="scientific">uncultured Caudovirales phage</name>
    <dbReference type="NCBI Taxonomy" id="2100421"/>
    <lineage>
        <taxon>Viruses</taxon>
        <taxon>Duplodnaviria</taxon>
        <taxon>Heunggongvirae</taxon>
        <taxon>Uroviricota</taxon>
        <taxon>Caudoviricetes</taxon>
        <taxon>Peduoviridae</taxon>
        <taxon>Maltschvirus</taxon>
        <taxon>Maltschvirus maltsch</taxon>
    </lineage>
</organism>
<evidence type="ECO:0000313" key="1">
    <source>
        <dbReference type="EMBL" id="CAB4199027.1"/>
    </source>
</evidence>
<reference evidence="1" key="1">
    <citation type="submission" date="2020-05" db="EMBL/GenBank/DDBJ databases">
        <authorList>
            <person name="Chiriac C."/>
            <person name="Salcher M."/>
            <person name="Ghai R."/>
            <person name="Kavagutti S V."/>
        </authorList>
    </citation>
    <scope>NUCLEOTIDE SEQUENCE</scope>
</reference>
<accession>A0A6J5RXJ5</accession>
<sequence>MTYEDLAFQIGEFHKQWIKGLLSDRDLVNKVATLLKSANLVK</sequence>
<dbReference type="EMBL" id="LR797285">
    <property type="protein sequence ID" value="CAB4199027.1"/>
    <property type="molecule type" value="Genomic_DNA"/>
</dbReference>
<name>A0A6J5RXJ5_9CAUD</name>
<gene>
    <name evidence="1" type="ORF">UFOVP1336_5</name>
</gene>
<protein>
    <submittedName>
        <fullName evidence="1">Uncharacterized protein</fullName>
    </submittedName>
</protein>